<dbReference type="SUPFAM" id="SSF52540">
    <property type="entry name" value="P-loop containing nucleoside triphosphate hydrolases"/>
    <property type="match status" value="1"/>
</dbReference>
<dbReference type="InterPro" id="IPR003593">
    <property type="entry name" value="AAA+_ATPase"/>
</dbReference>
<comment type="subunit">
    <text evidence="7">The complex is composed of two ATP-binding proteins (WtpC), two transmembrane proteins (WtpB) and a solute-binding protein (WtpA).</text>
</comment>
<accession>A0A9E7THZ3</accession>
<dbReference type="GO" id="GO:1901238">
    <property type="term" value="F:ABC-type tungstate transporter activity"/>
    <property type="evidence" value="ECO:0007669"/>
    <property type="project" value="UniProtKB-EC"/>
</dbReference>
<dbReference type="GO" id="GO:0035435">
    <property type="term" value="P:phosphate ion transmembrane transport"/>
    <property type="evidence" value="ECO:0007669"/>
    <property type="project" value="InterPro"/>
</dbReference>
<feature type="domain" description="ABC transporter" evidence="11">
    <location>
        <begin position="2"/>
        <end position="235"/>
    </location>
</feature>
<dbReference type="Gene3D" id="2.40.50.100">
    <property type="match status" value="1"/>
</dbReference>
<evidence type="ECO:0000256" key="4">
    <source>
        <dbReference type="ARBA" id="ARBA00022741"/>
    </source>
</evidence>
<dbReference type="EMBL" id="CP096115">
    <property type="protein sequence ID" value="UUX91588.1"/>
    <property type="molecule type" value="Genomic_DNA"/>
</dbReference>
<dbReference type="InterPro" id="IPR005670">
    <property type="entry name" value="PstB-like"/>
</dbReference>
<reference evidence="12" key="1">
    <citation type="submission" date="2022-04" db="EMBL/GenBank/DDBJ databases">
        <title>Complete genome of Methanoplanus endosymbiosus DSM 3599.</title>
        <authorList>
            <person name="Chen S.-C."/>
            <person name="You Y.-T."/>
            <person name="Zhou Y.-Z."/>
            <person name="Lai M.-C."/>
        </authorList>
    </citation>
    <scope>NUCLEOTIDE SEQUENCE</scope>
    <source>
        <strain evidence="12">DSM 3599</strain>
    </source>
</reference>
<dbReference type="GO" id="GO:0016887">
    <property type="term" value="F:ATP hydrolysis activity"/>
    <property type="evidence" value="ECO:0007669"/>
    <property type="project" value="InterPro"/>
</dbReference>
<keyword evidence="2" id="KW-0813">Transport</keyword>
<gene>
    <name evidence="12" type="ORF">L6E24_09415</name>
</gene>
<dbReference type="InterPro" id="IPR003439">
    <property type="entry name" value="ABC_transporter-like_ATP-bd"/>
</dbReference>
<evidence type="ECO:0000256" key="1">
    <source>
        <dbReference type="ARBA" id="ARBA00004202"/>
    </source>
</evidence>
<dbReference type="SMART" id="SM00382">
    <property type="entry name" value="AAA"/>
    <property type="match status" value="1"/>
</dbReference>
<dbReference type="InterPro" id="IPR017871">
    <property type="entry name" value="ABC_transporter-like_CS"/>
</dbReference>
<keyword evidence="4" id="KW-0547">Nucleotide-binding</keyword>
<dbReference type="RefSeq" id="WP_257741740.1">
    <property type="nucleotide sequence ID" value="NZ_CP096115.1"/>
</dbReference>
<organism evidence="12 13">
    <name type="scientific">Methanoplanus endosymbiosus</name>
    <dbReference type="NCBI Taxonomy" id="33865"/>
    <lineage>
        <taxon>Archaea</taxon>
        <taxon>Methanobacteriati</taxon>
        <taxon>Methanobacteriota</taxon>
        <taxon>Stenosarchaea group</taxon>
        <taxon>Methanomicrobia</taxon>
        <taxon>Methanomicrobiales</taxon>
        <taxon>Methanomicrobiaceae</taxon>
        <taxon>Methanoplanus</taxon>
    </lineage>
</organism>
<evidence type="ECO:0000313" key="12">
    <source>
        <dbReference type="EMBL" id="UUX91588.1"/>
    </source>
</evidence>
<dbReference type="PANTHER" id="PTHR42781:SF4">
    <property type="entry name" value="SPERMIDINE_PUTRESCINE IMPORT ATP-BINDING PROTEIN POTA"/>
    <property type="match status" value="1"/>
</dbReference>
<dbReference type="Gene3D" id="3.40.50.300">
    <property type="entry name" value="P-loop containing nucleotide triphosphate hydrolases"/>
    <property type="match status" value="1"/>
</dbReference>
<dbReference type="AlphaFoldDB" id="A0A9E7THZ3"/>
<dbReference type="PANTHER" id="PTHR42781">
    <property type="entry name" value="SPERMIDINE/PUTRESCINE IMPORT ATP-BINDING PROTEIN POTA"/>
    <property type="match status" value="1"/>
</dbReference>
<evidence type="ECO:0000313" key="13">
    <source>
        <dbReference type="Proteomes" id="UP001060368"/>
    </source>
</evidence>
<keyword evidence="5 12" id="KW-0067">ATP-binding</keyword>
<evidence type="ECO:0000256" key="10">
    <source>
        <dbReference type="ARBA" id="ARBA00047936"/>
    </source>
</evidence>
<evidence type="ECO:0000256" key="8">
    <source>
        <dbReference type="ARBA" id="ARBA00039025"/>
    </source>
</evidence>
<dbReference type="CDD" id="cd03260">
    <property type="entry name" value="ABC_PstB_phosphate_transporter"/>
    <property type="match status" value="1"/>
</dbReference>
<name>A0A9E7THZ3_9EURY</name>
<dbReference type="GO" id="GO:0005524">
    <property type="term" value="F:ATP binding"/>
    <property type="evidence" value="ECO:0007669"/>
    <property type="project" value="UniProtKB-KW"/>
</dbReference>
<proteinExistence type="inferred from homology"/>
<comment type="similarity">
    <text evidence="6">Belongs to the ABC transporter superfamily. Sulfate/tungstate importer (TC 3.A.1.6) family.</text>
</comment>
<dbReference type="InterPro" id="IPR008995">
    <property type="entry name" value="Mo/tungstate-bd_C_term_dom"/>
</dbReference>
<evidence type="ECO:0000256" key="7">
    <source>
        <dbReference type="ARBA" id="ARBA00038781"/>
    </source>
</evidence>
<evidence type="ECO:0000256" key="5">
    <source>
        <dbReference type="ARBA" id="ARBA00022840"/>
    </source>
</evidence>
<dbReference type="GO" id="GO:0005315">
    <property type="term" value="F:phosphate transmembrane transporter activity"/>
    <property type="evidence" value="ECO:0007669"/>
    <property type="project" value="InterPro"/>
</dbReference>
<dbReference type="GO" id="GO:0043190">
    <property type="term" value="C:ATP-binding cassette (ABC) transporter complex"/>
    <property type="evidence" value="ECO:0007669"/>
    <property type="project" value="InterPro"/>
</dbReference>
<dbReference type="Pfam" id="PF08402">
    <property type="entry name" value="TOBE_2"/>
    <property type="match status" value="1"/>
</dbReference>
<dbReference type="SUPFAM" id="SSF50331">
    <property type="entry name" value="MOP-like"/>
    <property type="match status" value="1"/>
</dbReference>
<evidence type="ECO:0000256" key="2">
    <source>
        <dbReference type="ARBA" id="ARBA00022448"/>
    </source>
</evidence>
<dbReference type="KEGG" id="mend:L6E24_09415"/>
<dbReference type="EC" id="7.3.2.6" evidence="8"/>
<evidence type="ECO:0000256" key="9">
    <source>
        <dbReference type="ARBA" id="ARBA00041133"/>
    </source>
</evidence>
<evidence type="ECO:0000259" key="11">
    <source>
        <dbReference type="PROSITE" id="PS50893"/>
    </source>
</evidence>
<sequence length="360" mass="40222">MIEIDNIHKSFEANNVLKGVYADINKGEIFTIIGPSGQGKSTLLRILNTLERPTSGQIFFDSNDLFSGKKTPVEVRRRMSMVFQKTAVFDMNVFDNIAIGLKYRGYSKTDINETVSRALDEIGLSGYGGRSARTLSGGEMQRVALARAIVSKPDVLYLDEPTASLDPVNTEKIEDLILHYNKEYGTTIVMSTHDMLQGQRLSDRIGVMMDGRFLQIATPDEIFSRPGNENVARFIGINNVFYGTIKEKYSDGVNGTLKSGNVTLIVKSEFKFGDRVTFCIRPEEITVHNHRAEPIKGRNMLPGKIAGIHRQGRMMYADIDAGIRISAMVTWEQYEGSGFEEGDDVMISFKPRSVFVMGKM</sequence>
<keyword evidence="13" id="KW-1185">Reference proteome</keyword>
<dbReference type="PROSITE" id="PS00211">
    <property type="entry name" value="ABC_TRANSPORTER_1"/>
    <property type="match status" value="1"/>
</dbReference>
<protein>
    <recommendedName>
        <fullName evidence="9">Molybdate/tungstate import ATP-binding protein WtpC</fullName>
        <ecNumber evidence="8">7.3.2.6</ecNumber>
    </recommendedName>
</protein>
<dbReference type="InterPro" id="IPR013611">
    <property type="entry name" value="Transp-assoc_OB_typ2"/>
</dbReference>
<evidence type="ECO:0000256" key="6">
    <source>
        <dbReference type="ARBA" id="ARBA00038307"/>
    </source>
</evidence>
<dbReference type="InterPro" id="IPR027417">
    <property type="entry name" value="P-loop_NTPase"/>
</dbReference>
<dbReference type="InterPro" id="IPR050093">
    <property type="entry name" value="ABC_SmlMolc_Importer"/>
</dbReference>
<evidence type="ECO:0000256" key="3">
    <source>
        <dbReference type="ARBA" id="ARBA00022505"/>
    </source>
</evidence>
<comment type="subcellular location">
    <subcellularLocation>
        <location evidence="1">Cell membrane</location>
        <topology evidence="1">Peripheral membrane protein</topology>
    </subcellularLocation>
</comment>
<comment type="catalytic activity">
    <reaction evidence="10">
        <text>tungstate(in) + ATP + H2O = tungstate(out) + ADP + phosphate + H(+)</text>
        <dbReference type="Rhea" id="RHEA:35027"/>
        <dbReference type="ChEBI" id="CHEBI:15377"/>
        <dbReference type="ChEBI" id="CHEBI:15378"/>
        <dbReference type="ChEBI" id="CHEBI:30616"/>
        <dbReference type="ChEBI" id="CHEBI:43474"/>
        <dbReference type="ChEBI" id="CHEBI:46502"/>
        <dbReference type="ChEBI" id="CHEBI:456216"/>
        <dbReference type="EC" id="7.3.2.6"/>
    </reaction>
</comment>
<dbReference type="GeneID" id="74307919"/>
<dbReference type="Pfam" id="PF00005">
    <property type="entry name" value="ABC_tran"/>
    <property type="match status" value="1"/>
</dbReference>
<dbReference type="Proteomes" id="UP001060368">
    <property type="component" value="Chromosome"/>
</dbReference>
<keyword evidence="3" id="KW-0500">Molybdenum</keyword>
<dbReference type="PROSITE" id="PS50893">
    <property type="entry name" value="ABC_TRANSPORTER_2"/>
    <property type="match status" value="1"/>
</dbReference>